<evidence type="ECO:0000256" key="2">
    <source>
        <dbReference type="ARBA" id="ARBA00022448"/>
    </source>
</evidence>
<evidence type="ECO:0000313" key="6">
    <source>
        <dbReference type="EMBL" id="NRT56918.1"/>
    </source>
</evidence>
<accession>A0ABX2G699</accession>
<keyword evidence="3 4" id="KW-0732">Signal</keyword>
<reference evidence="6 7" key="1">
    <citation type="submission" date="2020-05" db="EMBL/GenBank/DDBJ databases">
        <title>Genomic Encyclopedia of Type Strains, Phase IV (KMG-V): Genome sequencing to study the core and pangenomes of soil and plant-associated prokaryotes.</title>
        <authorList>
            <person name="Whitman W."/>
        </authorList>
    </citation>
    <scope>NUCLEOTIDE SEQUENCE [LARGE SCALE GENOMIC DNA]</scope>
    <source>
        <strain evidence="6 7">C29</strain>
    </source>
</reference>
<proteinExistence type="inferred from homology"/>
<evidence type="ECO:0000256" key="1">
    <source>
        <dbReference type="ARBA" id="ARBA00005695"/>
    </source>
</evidence>
<evidence type="ECO:0000256" key="3">
    <source>
        <dbReference type="ARBA" id="ARBA00022729"/>
    </source>
</evidence>
<sequence length="534" mass="59329">MRRGERLPALGRLFIAAAAAWALAAALPQAQAATLRVANQGDATSMDPHSLNESMQLSFTGNVYEPLVARNRQLELVPGLATAWKMVSPTVWRFDLRPGVRFHDGSALTADDVVFSFRRAAGEGSDLRSYLAPVREVRRVGDLAVEIETNAPYPILPDVLTVVYVMNRAWCEQHHALTPVDRRKGIENEASFKANGTGPYRLRERQPGTRTVLERHAGHWGPVEGNIDRVVFTPIGNDATRVAALMSGEIDLMEPVPLQDAARLAAQPGLRVMQGPEMRVIFLGMDQKRDELLQSDVRGRNPFRDRRVRQAVYQAIDIEAIRSRIMRGAATPTGQMVAPGVRGFLPELETRLPFDADAARRLLTEAGYPAGFEVGMNCPNDRYVNDAEICQAVASSLARVGIRVKLQAETKALYFQKVLSRNTSFYLLGWVPGTYDAHNVLATVIATPDGRGQGQFNLGGYSHPRIDELTARIQSESDPARRSALMAEALKLHAQDIGHIPLHRQALAWGLRRNLEVVQRPDNFQVYKWMQMRP</sequence>
<dbReference type="InterPro" id="IPR000914">
    <property type="entry name" value="SBP_5_dom"/>
</dbReference>
<dbReference type="EMBL" id="JABSNM010000011">
    <property type="protein sequence ID" value="NRT56918.1"/>
    <property type="molecule type" value="Genomic_DNA"/>
</dbReference>
<comment type="caution">
    <text evidence="6">The sequence shown here is derived from an EMBL/GenBank/DDBJ whole genome shotgun (WGS) entry which is preliminary data.</text>
</comment>
<feature type="signal peptide" evidence="4">
    <location>
        <begin position="1"/>
        <end position="32"/>
    </location>
</feature>
<dbReference type="Proteomes" id="UP001516061">
    <property type="component" value="Unassembled WGS sequence"/>
</dbReference>
<dbReference type="Pfam" id="PF00496">
    <property type="entry name" value="SBP_bac_5"/>
    <property type="match status" value="1"/>
</dbReference>
<protein>
    <submittedName>
        <fullName evidence="6">Peptide/nickel transport system substrate-binding protein</fullName>
    </submittedName>
</protein>
<dbReference type="InterPro" id="IPR030678">
    <property type="entry name" value="Peptide/Ni-bd"/>
</dbReference>
<dbReference type="PANTHER" id="PTHR30290">
    <property type="entry name" value="PERIPLASMIC BINDING COMPONENT OF ABC TRANSPORTER"/>
    <property type="match status" value="1"/>
</dbReference>
<dbReference type="PANTHER" id="PTHR30290:SF9">
    <property type="entry name" value="OLIGOPEPTIDE-BINDING PROTEIN APPA"/>
    <property type="match status" value="1"/>
</dbReference>
<organism evidence="6 7">
    <name type="scientific">Sphaerotilus uruguayifluvii</name>
    <dbReference type="NCBI Taxonomy" id="2735897"/>
    <lineage>
        <taxon>Bacteria</taxon>
        <taxon>Pseudomonadati</taxon>
        <taxon>Pseudomonadota</taxon>
        <taxon>Betaproteobacteria</taxon>
        <taxon>Burkholderiales</taxon>
        <taxon>Sphaerotilaceae</taxon>
        <taxon>Sphaerotilus</taxon>
    </lineage>
</organism>
<evidence type="ECO:0000313" key="7">
    <source>
        <dbReference type="Proteomes" id="UP001516061"/>
    </source>
</evidence>
<dbReference type="Gene3D" id="3.10.105.10">
    <property type="entry name" value="Dipeptide-binding Protein, Domain 3"/>
    <property type="match status" value="1"/>
</dbReference>
<name>A0ABX2G699_9BURK</name>
<feature type="domain" description="Solute-binding protein family 5" evidence="5">
    <location>
        <begin position="75"/>
        <end position="444"/>
    </location>
</feature>
<dbReference type="Gene3D" id="3.90.76.10">
    <property type="entry name" value="Dipeptide-binding Protein, Domain 1"/>
    <property type="match status" value="1"/>
</dbReference>
<evidence type="ECO:0000259" key="5">
    <source>
        <dbReference type="Pfam" id="PF00496"/>
    </source>
</evidence>
<gene>
    <name evidence="6" type="ORF">HNQ01_002667</name>
</gene>
<dbReference type="CDD" id="cd08498">
    <property type="entry name" value="PBP2_NikA_DppA_OppA_like_2"/>
    <property type="match status" value="1"/>
</dbReference>
<keyword evidence="7" id="KW-1185">Reference proteome</keyword>
<evidence type="ECO:0000256" key="4">
    <source>
        <dbReference type="SAM" id="SignalP"/>
    </source>
</evidence>
<dbReference type="SUPFAM" id="SSF53850">
    <property type="entry name" value="Periplasmic binding protein-like II"/>
    <property type="match status" value="1"/>
</dbReference>
<feature type="chain" id="PRO_5045854360" evidence="4">
    <location>
        <begin position="33"/>
        <end position="534"/>
    </location>
</feature>
<dbReference type="InterPro" id="IPR039424">
    <property type="entry name" value="SBP_5"/>
</dbReference>
<comment type="similarity">
    <text evidence="1">Belongs to the bacterial solute-binding protein 5 family.</text>
</comment>
<keyword evidence="2" id="KW-0813">Transport</keyword>
<dbReference type="Gene3D" id="3.40.190.10">
    <property type="entry name" value="Periplasmic binding protein-like II"/>
    <property type="match status" value="1"/>
</dbReference>
<dbReference type="PIRSF" id="PIRSF002741">
    <property type="entry name" value="MppA"/>
    <property type="match status" value="1"/>
</dbReference>
<dbReference type="RefSeq" id="WP_434801505.1">
    <property type="nucleotide sequence ID" value="NZ_JABSNM010000011.1"/>
</dbReference>